<dbReference type="GeneID" id="80913339"/>
<evidence type="ECO:0008006" key="3">
    <source>
        <dbReference type="Google" id="ProtNLM"/>
    </source>
</evidence>
<dbReference type="AlphaFoldDB" id="A0A9W9C7Z9"/>
<keyword evidence="2" id="KW-1185">Reference proteome</keyword>
<evidence type="ECO:0000313" key="1">
    <source>
        <dbReference type="EMBL" id="KAJ4348435.1"/>
    </source>
</evidence>
<dbReference type="RefSeq" id="XP_056067823.1">
    <property type="nucleotide sequence ID" value="XM_056218558.1"/>
</dbReference>
<dbReference type="EMBL" id="JAPEUX010000007">
    <property type="protein sequence ID" value="KAJ4348435.1"/>
    <property type="molecule type" value="Genomic_DNA"/>
</dbReference>
<dbReference type="OrthoDB" id="3794732at2759"/>
<name>A0A9W9C7Z9_9PLEO</name>
<protein>
    <recommendedName>
        <fullName evidence="3">BTB domain-containing protein</fullName>
    </recommendedName>
</protein>
<evidence type="ECO:0000313" key="2">
    <source>
        <dbReference type="Proteomes" id="UP001140513"/>
    </source>
</evidence>
<gene>
    <name evidence="1" type="ORF">N0V89_009809</name>
</gene>
<organism evidence="1 2">
    <name type="scientific">Didymosphaeria variabile</name>
    <dbReference type="NCBI Taxonomy" id="1932322"/>
    <lineage>
        <taxon>Eukaryota</taxon>
        <taxon>Fungi</taxon>
        <taxon>Dikarya</taxon>
        <taxon>Ascomycota</taxon>
        <taxon>Pezizomycotina</taxon>
        <taxon>Dothideomycetes</taxon>
        <taxon>Pleosporomycetidae</taxon>
        <taxon>Pleosporales</taxon>
        <taxon>Massarineae</taxon>
        <taxon>Didymosphaeriaceae</taxon>
        <taxon>Didymosphaeria</taxon>
    </lineage>
</organism>
<reference evidence="1" key="1">
    <citation type="submission" date="2022-10" db="EMBL/GenBank/DDBJ databases">
        <title>Tapping the CABI collections for fungal endophytes: first genome assemblies for Collariella, Neodidymelliopsis, Ascochyta clinopodiicola, Didymella pomorum, Didymosphaeria variabile, Neocosmospora piperis and Neocucurbitaria cava.</title>
        <authorList>
            <person name="Hill R."/>
        </authorList>
    </citation>
    <scope>NUCLEOTIDE SEQUENCE</scope>
    <source>
        <strain evidence="1">IMI 356815</strain>
    </source>
</reference>
<sequence>MAAQALDFSDDLVQLKVDAVRATFNVNKKVLSASSRFLQAALKREWAASRSEPNIDLSDNKGVIMLVPPYIFGEKIMDIKYKDVVLQKIMGERIPTREIAAVANQIYGGSTPSSPARRLMADMVADLAQKGDEWNFVIERLNK</sequence>
<dbReference type="Proteomes" id="UP001140513">
    <property type="component" value="Unassembled WGS sequence"/>
</dbReference>
<proteinExistence type="predicted"/>
<accession>A0A9W9C7Z9</accession>
<comment type="caution">
    <text evidence="1">The sequence shown here is derived from an EMBL/GenBank/DDBJ whole genome shotgun (WGS) entry which is preliminary data.</text>
</comment>